<evidence type="ECO:0000313" key="2">
    <source>
        <dbReference type="EMBL" id="MDB6179712.1"/>
    </source>
</evidence>
<dbReference type="InterPro" id="IPR046914">
    <property type="entry name" value="ABC-3C_CTD6"/>
</dbReference>
<dbReference type="RefSeq" id="WP_271890804.1">
    <property type="nucleotide sequence ID" value="NZ_JAQBIE010000058.1"/>
</dbReference>
<dbReference type="Proteomes" id="UP001165641">
    <property type="component" value="Unassembled WGS sequence"/>
</dbReference>
<sequence>MTDALSPLVALDGPTKWPSANARLLGLGAGLPVNPLDRLANFSADEFERFALEWADGYLRNRLHGVNDIQQRGGAGDKGRDIVVWFGEPGSASRHWHLYQCKRYAAALGAGKGIGEIAKVLFYSFRGDYTLPSEYWFVTHRGVTGEFQDLIDNPELLRAYVTENWDTHCANAVTSKNAVPLEGEFADYVAHVDFGFIRVKQPLDLINEHAQTRYHLVVFGAPLVERPPPAVPPSHVAEAEQGYLAELFKVIGEMTGTAISGEGDFATNGTAKNLFERSRMTFYSAEGLKELARDQMADARYFDDLLGEFRHGLYYTYSAPAASGYIRLSETVKAAQAQQVSSSVLKDHITSPDREGFCHHLANNGDVTWCDDA</sequence>
<proteinExistence type="predicted"/>
<comment type="caution">
    <text evidence="2">The sequence shown here is derived from an EMBL/GenBank/DDBJ whole genome shotgun (WGS) entry which is preliminary data.</text>
</comment>
<protein>
    <recommendedName>
        <fullName evidence="1">ABC-three component systems C-terminal domain-containing protein</fullName>
    </recommendedName>
</protein>
<organism evidence="2 3">
    <name type="scientific">Paracoccus onchidii</name>
    <dbReference type="NCBI Taxonomy" id="3017813"/>
    <lineage>
        <taxon>Bacteria</taxon>
        <taxon>Pseudomonadati</taxon>
        <taxon>Pseudomonadota</taxon>
        <taxon>Alphaproteobacteria</taxon>
        <taxon>Rhodobacterales</taxon>
        <taxon>Paracoccaceae</taxon>
        <taxon>Paracoccus</taxon>
    </lineage>
</organism>
<keyword evidence="3" id="KW-1185">Reference proteome</keyword>
<reference evidence="2" key="1">
    <citation type="submission" date="2022-12" db="EMBL/GenBank/DDBJ databases">
        <title>Paracoccus onchidii sp. nov., isolated from a marine invertebrate from the South China Sea.</title>
        <authorList>
            <person name="Xu S."/>
            <person name="Liu Z."/>
            <person name="Xu Y."/>
        </authorList>
    </citation>
    <scope>NUCLEOTIDE SEQUENCE</scope>
    <source>
        <strain evidence="2">Z330</strain>
    </source>
</reference>
<accession>A0ABT4ZK82</accession>
<gene>
    <name evidence="2" type="ORF">PAF17_19940</name>
</gene>
<evidence type="ECO:0000259" key="1">
    <source>
        <dbReference type="Pfam" id="PF20282"/>
    </source>
</evidence>
<feature type="domain" description="ABC-three component systems C-terminal" evidence="1">
    <location>
        <begin position="240"/>
        <end position="369"/>
    </location>
</feature>
<dbReference type="EMBL" id="JAQBIE010000058">
    <property type="protein sequence ID" value="MDB6179712.1"/>
    <property type="molecule type" value="Genomic_DNA"/>
</dbReference>
<evidence type="ECO:0000313" key="3">
    <source>
        <dbReference type="Proteomes" id="UP001165641"/>
    </source>
</evidence>
<name>A0ABT4ZK82_9RHOB</name>
<dbReference type="Pfam" id="PF20282">
    <property type="entry name" value="CTD6"/>
    <property type="match status" value="1"/>
</dbReference>